<organism evidence="2 3">
    <name type="scientific">Anabaenopsis arnoldii</name>
    <dbReference type="NCBI Taxonomy" id="2152938"/>
    <lineage>
        <taxon>Bacteria</taxon>
        <taxon>Bacillati</taxon>
        <taxon>Cyanobacteriota</taxon>
        <taxon>Cyanophyceae</taxon>
        <taxon>Nostocales</taxon>
        <taxon>Nodulariaceae</taxon>
        <taxon>Anabaenopsis</taxon>
    </lineage>
</organism>
<comment type="caution">
    <text evidence="2">The sequence shown here is derived from an EMBL/GenBank/DDBJ whole genome shotgun (WGS) entry which is preliminary data.</text>
</comment>
<sequence>MDTPPLIVFVTTMITCGLISCVSPKTDTTNSVSSPELQTDNSSVITNNSKPSSETILNEVINRQKSLQVCNFEFNPETAREFSEVYIGENHQHLVQLLCYMAAYQGAFAFVKVDTSGTEIKIQPMGLEIAGFPTYDPKTKILSNSYKYIGAGTCIQETQYYWNGEELRLISSQNIDQIPNGCQDLGVLTPSESQVITNKNIGVAKLGMTLGELKEILGEGATFEPVSLGVDQGEGIKVSQDGRVEYLLGFADGDVKTANSRITMITVENPNYRTKEGVGPGTPLKAAVATYGPVTLSYNLNNEAREYIKFARGLGADAGVVIRSNQWTITEYAGMYTDTQAEFNQTQNYHDHAAIGSITIR</sequence>
<gene>
    <name evidence="2" type="ORF">PN457_09055</name>
</gene>
<evidence type="ECO:0000313" key="2">
    <source>
        <dbReference type="EMBL" id="MDB9539804.1"/>
    </source>
</evidence>
<evidence type="ECO:0000313" key="3">
    <source>
        <dbReference type="Proteomes" id="UP001212499"/>
    </source>
</evidence>
<dbReference type="RefSeq" id="WP_271732798.1">
    <property type="nucleotide sequence ID" value="NZ_JANQDP010000100.1"/>
</dbReference>
<name>A0ABT5AR65_9CYAN</name>
<reference evidence="2 3" key="1">
    <citation type="submission" date="2023-01" db="EMBL/GenBank/DDBJ databases">
        <title>Genomes from the Australian National Cyanobacteria Reference Collection.</title>
        <authorList>
            <person name="Willis A."/>
            <person name="Lee E.M.F."/>
        </authorList>
    </citation>
    <scope>NUCLEOTIDE SEQUENCE [LARGE SCALE GENOMIC DNA]</scope>
    <source>
        <strain evidence="2 3">CS-1033</strain>
    </source>
</reference>
<keyword evidence="3" id="KW-1185">Reference proteome</keyword>
<evidence type="ECO:0000256" key="1">
    <source>
        <dbReference type="SAM" id="MobiDB-lite"/>
    </source>
</evidence>
<accession>A0ABT5AR65</accession>
<proteinExistence type="predicted"/>
<dbReference type="InterPro" id="IPR009560">
    <property type="entry name" value="DUF1176"/>
</dbReference>
<dbReference type="EMBL" id="JAQMUH010000098">
    <property type="protein sequence ID" value="MDB9539804.1"/>
    <property type="molecule type" value="Genomic_DNA"/>
</dbReference>
<protein>
    <submittedName>
        <fullName evidence="2">DUF1176 domain-containing protein</fullName>
    </submittedName>
</protein>
<dbReference type="Proteomes" id="UP001212499">
    <property type="component" value="Unassembled WGS sequence"/>
</dbReference>
<feature type="region of interest" description="Disordered" evidence="1">
    <location>
        <begin position="25"/>
        <end position="50"/>
    </location>
</feature>
<dbReference type="Pfam" id="PF06674">
    <property type="entry name" value="DUF1176"/>
    <property type="match status" value="1"/>
</dbReference>